<keyword evidence="8" id="KW-0492">Microsome</keyword>
<evidence type="ECO:0000256" key="10">
    <source>
        <dbReference type="ARBA" id="ARBA00023004"/>
    </source>
</evidence>
<evidence type="ECO:0000256" key="11">
    <source>
        <dbReference type="ARBA" id="ARBA00023033"/>
    </source>
</evidence>
<evidence type="ECO:0000256" key="12">
    <source>
        <dbReference type="ARBA" id="ARBA00023136"/>
    </source>
</evidence>
<dbReference type="InterPro" id="IPR050476">
    <property type="entry name" value="Insect_CytP450_Detox"/>
</dbReference>
<dbReference type="GO" id="GO:0004497">
    <property type="term" value="F:monooxygenase activity"/>
    <property type="evidence" value="ECO:0007669"/>
    <property type="project" value="UniProtKB-KW"/>
</dbReference>
<dbReference type="AlphaFoldDB" id="A0A182G045"/>
<evidence type="ECO:0000256" key="3">
    <source>
        <dbReference type="ARBA" id="ARBA00004406"/>
    </source>
</evidence>
<protein>
    <submittedName>
        <fullName evidence="15">Uncharacterized protein</fullName>
    </submittedName>
</protein>
<dbReference type="GO" id="GO:0020037">
    <property type="term" value="F:heme binding"/>
    <property type="evidence" value="ECO:0007669"/>
    <property type="project" value="InterPro"/>
</dbReference>
<evidence type="ECO:0000256" key="9">
    <source>
        <dbReference type="ARBA" id="ARBA00023002"/>
    </source>
</evidence>
<feature type="binding site" description="axial binding residue" evidence="13">
    <location>
        <position position="450"/>
    </location>
    <ligand>
        <name>heme</name>
        <dbReference type="ChEBI" id="CHEBI:30413"/>
    </ligand>
    <ligandPart>
        <name>Fe</name>
        <dbReference type="ChEBI" id="CHEBI:18248"/>
    </ligandPart>
</feature>
<evidence type="ECO:0000256" key="1">
    <source>
        <dbReference type="ARBA" id="ARBA00001971"/>
    </source>
</evidence>
<dbReference type="VEuPathDB" id="VectorBase:AALB20_030777"/>
<dbReference type="EnsemblMetazoa" id="AALB015624-RA">
    <property type="protein sequence ID" value="AALB015624-PA"/>
    <property type="gene ID" value="AALB015624"/>
</dbReference>
<dbReference type="VEuPathDB" id="VectorBase:AALB015624"/>
<evidence type="ECO:0000256" key="2">
    <source>
        <dbReference type="ARBA" id="ARBA00004174"/>
    </source>
</evidence>
<dbReference type="CDD" id="cd11056">
    <property type="entry name" value="CYP6-like"/>
    <property type="match status" value="1"/>
</dbReference>
<evidence type="ECO:0000256" key="14">
    <source>
        <dbReference type="RuleBase" id="RU000461"/>
    </source>
</evidence>
<dbReference type="Gene3D" id="1.10.630.10">
    <property type="entry name" value="Cytochrome P450"/>
    <property type="match status" value="1"/>
</dbReference>
<comment type="similarity">
    <text evidence="4 14">Belongs to the cytochrome P450 family.</text>
</comment>
<evidence type="ECO:0000256" key="8">
    <source>
        <dbReference type="ARBA" id="ARBA00022848"/>
    </source>
</evidence>
<comment type="cofactor">
    <cofactor evidence="1 13">
        <name>heme</name>
        <dbReference type="ChEBI" id="CHEBI:30413"/>
    </cofactor>
</comment>
<dbReference type="Proteomes" id="UP000069272">
    <property type="component" value="Chromosome 2R"/>
</dbReference>
<evidence type="ECO:0000256" key="5">
    <source>
        <dbReference type="ARBA" id="ARBA00022617"/>
    </source>
</evidence>
<dbReference type="GO" id="GO:0016705">
    <property type="term" value="F:oxidoreductase activity, acting on paired donors, with incorporation or reduction of molecular oxygen"/>
    <property type="evidence" value="ECO:0007669"/>
    <property type="project" value="InterPro"/>
</dbReference>
<reference evidence="15 16" key="1">
    <citation type="journal article" date="2017" name="G3 (Bethesda)">
        <title>The Physical Genome Mapping of Anopheles albimanus Corrected Scaffold Misassemblies and Identified Interarm Rearrangements in Genus Anopheles.</title>
        <authorList>
            <person name="Artemov G.N."/>
            <person name="Peery A.N."/>
            <person name="Jiang X."/>
            <person name="Tu Z."/>
            <person name="Stegniy V.N."/>
            <person name="Sharakhova M.V."/>
            <person name="Sharakhov I.V."/>
        </authorList>
    </citation>
    <scope>NUCLEOTIDE SEQUENCE [LARGE SCALE GENOMIC DNA]</scope>
    <source>
        <strain evidence="15 16">ALBI9_A</strain>
    </source>
</reference>
<reference evidence="15" key="2">
    <citation type="submission" date="2022-08" db="UniProtKB">
        <authorList>
            <consortium name="EnsemblMetazoa"/>
        </authorList>
    </citation>
    <scope>IDENTIFICATION</scope>
    <source>
        <strain evidence="15">STECLA/ALBI9_A</strain>
    </source>
</reference>
<sequence length="509" mass="58181">MVAWLWTLFLGAFGSASLLLCFAFLRRRRSFWLRHDIPTTSEPAHLLYGNVRGISTEHHTATILQRLYREFRTRNLVAGGFNLFFSPVLLVIDPDLIERVLVSDFSKFRDRGVYANATVNPLTSRTLFSLAGEQWQHLRQVLAPAHATVNIRALFAATVRNAQGLVSFVGTSVGQGLDSLEWTDLTARYTTDAIGSCIGIDCRAIREPHRAEFRTMGHRAFRFSVRRMWKLRFGYTFRRLADALRLCVNESIVERFFLQLCRSTGLHRESYRTVKRDFLQILLEMKERGLLDMTQVAAQCYQLFIAGFETSATLLNFALYELARDASVQKRLRSAIQRALDETDGQLNYDMVMSLDYLDQIIKGKAQVKETLRMYPPVDFLFRVSNVDYTIHGVGTVPRGTLFVVPVHAIHHDAKYYPQPEQFNPDRFSAAQRRRVKNSFLPFGLGPRHCIGEEFALMLVKVGLVALVRAFRFSLDTNRMPASGEPIVFKPRSLVLAPIGGMYLRVERI</sequence>
<dbReference type="SUPFAM" id="SSF48264">
    <property type="entry name" value="Cytochrome P450"/>
    <property type="match status" value="1"/>
</dbReference>
<evidence type="ECO:0000313" key="15">
    <source>
        <dbReference type="EnsemblMetazoa" id="AALB015624-PA"/>
    </source>
</evidence>
<dbReference type="PANTHER" id="PTHR24292">
    <property type="entry name" value="CYTOCHROME P450"/>
    <property type="match status" value="1"/>
</dbReference>
<dbReference type="InterPro" id="IPR017972">
    <property type="entry name" value="Cyt_P450_CS"/>
</dbReference>
<keyword evidence="7" id="KW-0256">Endoplasmic reticulum</keyword>
<keyword evidence="11 14" id="KW-0503">Monooxygenase</keyword>
<dbReference type="InterPro" id="IPR036396">
    <property type="entry name" value="Cyt_P450_sf"/>
</dbReference>
<organism evidence="15 16">
    <name type="scientific">Anopheles albimanus</name>
    <name type="common">New world malaria mosquito</name>
    <dbReference type="NCBI Taxonomy" id="7167"/>
    <lineage>
        <taxon>Eukaryota</taxon>
        <taxon>Metazoa</taxon>
        <taxon>Ecdysozoa</taxon>
        <taxon>Arthropoda</taxon>
        <taxon>Hexapoda</taxon>
        <taxon>Insecta</taxon>
        <taxon>Pterygota</taxon>
        <taxon>Neoptera</taxon>
        <taxon>Endopterygota</taxon>
        <taxon>Diptera</taxon>
        <taxon>Nematocera</taxon>
        <taxon>Culicoidea</taxon>
        <taxon>Culicidae</taxon>
        <taxon>Anophelinae</taxon>
        <taxon>Anopheles</taxon>
    </lineage>
</organism>
<evidence type="ECO:0000256" key="13">
    <source>
        <dbReference type="PIRSR" id="PIRSR602401-1"/>
    </source>
</evidence>
<evidence type="ECO:0000256" key="7">
    <source>
        <dbReference type="ARBA" id="ARBA00022824"/>
    </source>
</evidence>
<keyword evidence="10 13" id="KW-0408">Iron</keyword>
<dbReference type="InterPro" id="IPR001128">
    <property type="entry name" value="Cyt_P450"/>
</dbReference>
<dbReference type="GO" id="GO:0005789">
    <property type="term" value="C:endoplasmic reticulum membrane"/>
    <property type="evidence" value="ECO:0007669"/>
    <property type="project" value="UniProtKB-SubCell"/>
</dbReference>
<evidence type="ECO:0000313" key="16">
    <source>
        <dbReference type="Proteomes" id="UP000069272"/>
    </source>
</evidence>
<dbReference type="InterPro" id="IPR002401">
    <property type="entry name" value="Cyt_P450_E_grp-I"/>
</dbReference>
<dbReference type="PROSITE" id="PS00086">
    <property type="entry name" value="CYTOCHROME_P450"/>
    <property type="match status" value="1"/>
</dbReference>
<dbReference type="STRING" id="7167.A0A182G045"/>
<dbReference type="PANTHER" id="PTHR24292:SF100">
    <property type="entry name" value="CYTOCHROME P450 6A16, ISOFORM B-RELATED"/>
    <property type="match status" value="1"/>
</dbReference>
<dbReference type="PRINTS" id="PR00385">
    <property type="entry name" value="P450"/>
</dbReference>
<keyword evidence="5 13" id="KW-0349">Heme</keyword>
<name>A0A182G045_ANOAL</name>
<evidence type="ECO:0000256" key="6">
    <source>
        <dbReference type="ARBA" id="ARBA00022723"/>
    </source>
</evidence>
<keyword evidence="6 13" id="KW-0479">Metal-binding</keyword>
<dbReference type="GO" id="GO:0005506">
    <property type="term" value="F:iron ion binding"/>
    <property type="evidence" value="ECO:0007669"/>
    <property type="project" value="InterPro"/>
</dbReference>
<comment type="subcellular location">
    <subcellularLocation>
        <location evidence="3">Endoplasmic reticulum membrane</location>
        <topology evidence="3">Peripheral membrane protein</topology>
    </subcellularLocation>
    <subcellularLocation>
        <location evidence="2">Microsome membrane</location>
        <topology evidence="2">Peripheral membrane protein</topology>
    </subcellularLocation>
</comment>
<dbReference type="Pfam" id="PF00067">
    <property type="entry name" value="p450"/>
    <property type="match status" value="1"/>
</dbReference>
<keyword evidence="9 14" id="KW-0560">Oxidoreductase</keyword>
<accession>A0A182G045</accession>
<evidence type="ECO:0000256" key="4">
    <source>
        <dbReference type="ARBA" id="ARBA00010617"/>
    </source>
</evidence>
<keyword evidence="16" id="KW-1185">Reference proteome</keyword>
<proteinExistence type="inferred from homology"/>
<dbReference type="PRINTS" id="PR00463">
    <property type="entry name" value="EP450I"/>
</dbReference>
<keyword evidence="12" id="KW-0472">Membrane</keyword>